<dbReference type="PANTHER" id="PTHR23513:SF6">
    <property type="entry name" value="MAJOR FACILITATOR SUPERFAMILY ASSOCIATED DOMAIN-CONTAINING PROTEIN"/>
    <property type="match status" value="1"/>
</dbReference>
<dbReference type="SUPFAM" id="SSF103473">
    <property type="entry name" value="MFS general substrate transporter"/>
    <property type="match status" value="1"/>
</dbReference>
<keyword evidence="10" id="KW-1185">Reference proteome</keyword>
<feature type="transmembrane region" description="Helical" evidence="8">
    <location>
        <begin position="306"/>
        <end position="328"/>
    </location>
</feature>
<feature type="region of interest" description="Disordered" evidence="7">
    <location>
        <begin position="458"/>
        <end position="492"/>
    </location>
</feature>
<dbReference type="InterPro" id="IPR036259">
    <property type="entry name" value="MFS_trans_sf"/>
</dbReference>
<dbReference type="Pfam" id="PF05977">
    <property type="entry name" value="MFS_3"/>
    <property type="match status" value="1"/>
</dbReference>
<feature type="transmembrane region" description="Helical" evidence="8">
    <location>
        <begin position="428"/>
        <end position="448"/>
    </location>
</feature>
<evidence type="ECO:0000256" key="1">
    <source>
        <dbReference type="ARBA" id="ARBA00004651"/>
    </source>
</evidence>
<evidence type="ECO:0000256" key="7">
    <source>
        <dbReference type="SAM" id="MobiDB-lite"/>
    </source>
</evidence>
<feature type="transmembrane region" description="Helical" evidence="8">
    <location>
        <begin position="340"/>
        <end position="360"/>
    </location>
</feature>
<dbReference type="PANTHER" id="PTHR23513">
    <property type="entry name" value="INTEGRAL MEMBRANE EFFLUX PROTEIN-RELATED"/>
    <property type="match status" value="1"/>
</dbReference>
<dbReference type="InterPro" id="IPR010290">
    <property type="entry name" value="TM_effector"/>
</dbReference>
<dbReference type="EMBL" id="AUBJ02000001">
    <property type="protein sequence ID" value="MCP2333513.1"/>
    <property type="molecule type" value="Genomic_DNA"/>
</dbReference>
<protein>
    <submittedName>
        <fullName evidence="9">Arabinose efflux permease, MFS family</fullName>
    </submittedName>
</protein>
<evidence type="ECO:0000256" key="4">
    <source>
        <dbReference type="ARBA" id="ARBA00022692"/>
    </source>
</evidence>
<evidence type="ECO:0000256" key="8">
    <source>
        <dbReference type="SAM" id="Phobius"/>
    </source>
</evidence>
<feature type="transmembrane region" description="Helical" evidence="8">
    <location>
        <begin position="405"/>
        <end position="422"/>
    </location>
</feature>
<feature type="transmembrane region" description="Helical" evidence="8">
    <location>
        <begin position="220"/>
        <end position="237"/>
    </location>
</feature>
<feature type="transmembrane region" description="Helical" evidence="8">
    <location>
        <begin position="89"/>
        <end position="113"/>
    </location>
</feature>
<comment type="caution">
    <text evidence="9">The sequence shown here is derived from an EMBL/GenBank/DDBJ whole genome shotgun (WGS) entry which is preliminary data.</text>
</comment>
<keyword evidence="3" id="KW-1003">Cell membrane</keyword>
<evidence type="ECO:0000313" key="10">
    <source>
        <dbReference type="Proteomes" id="UP000791080"/>
    </source>
</evidence>
<keyword evidence="2" id="KW-0813">Transport</keyword>
<sequence length="492" mass="51429">MSVPGIVWRDAPFCSCRHRDAHGPSTRSPVRTAVLLGRVGWAGGVLTRRSGLGGRFWSLFASSTISNLGDGIGRVGFPLLAATLTRDPVLIASFTTFAFLPWLLFALVSGALVDRLDRRRVMISANLFRAVVVGALAASVLAGEARIWMLYVAAFLLGTAETLYDSAARAILPQVVRRDQLEAGNGRLEASEIACQSFLGAPVGSALFVVAAAGPFLANSAGFLIAAVLLFLVPGVYRVRGEGAGVAATGAAPRANLRREIGEGLRWLWRHRFLRSLMVLVSLVGMAQEAVMALLVLYVLEELALGEAALGFFLVGAGAGGLVGGLLSERLVRGISRSRIIPLTILVSGCAFAITGLVVVPATLAVGLLVGAAAVTVFNVTTMVLRQALIPQEMFGRVQGAWRTLVWGMLPVGALLGGVAAAQFGVRALYLGSGVLQLGLALALWAVLRGHRRLVDGLDEQGETARPTPPSGEASSGQDDASRRHGAAGTGS</sequence>
<organism evidence="9 10">
    <name type="scientific">Actinoalloteichus caeruleus DSM 43889</name>
    <dbReference type="NCBI Taxonomy" id="1120930"/>
    <lineage>
        <taxon>Bacteria</taxon>
        <taxon>Bacillati</taxon>
        <taxon>Actinomycetota</taxon>
        <taxon>Actinomycetes</taxon>
        <taxon>Pseudonocardiales</taxon>
        <taxon>Pseudonocardiaceae</taxon>
        <taxon>Actinoalloteichus</taxon>
        <taxon>Actinoalloteichus cyanogriseus</taxon>
    </lineage>
</organism>
<accession>A0ABT1JLX4</accession>
<gene>
    <name evidence="9" type="ORF">G443_003783</name>
</gene>
<evidence type="ECO:0000256" key="2">
    <source>
        <dbReference type="ARBA" id="ARBA00022448"/>
    </source>
</evidence>
<feature type="transmembrane region" description="Helical" evidence="8">
    <location>
        <begin position="366"/>
        <end position="385"/>
    </location>
</feature>
<name>A0ABT1JLX4_ACTCY</name>
<dbReference type="Gene3D" id="1.20.1250.20">
    <property type="entry name" value="MFS general substrate transporter like domains"/>
    <property type="match status" value="1"/>
</dbReference>
<evidence type="ECO:0000313" key="9">
    <source>
        <dbReference type="EMBL" id="MCP2333513.1"/>
    </source>
</evidence>
<dbReference type="Proteomes" id="UP000791080">
    <property type="component" value="Unassembled WGS sequence"/>
</dbReference>
<comment type="subcellular location">
    <subcellularLocation>
        <location evidence="1">Cell membrane</location>
        <topology evidence="1">Multi-pass membrane protein</topology>
    </subcellularLocation>
</comment>
<feature type="transmembrane region" description="Helical" evidence="8">
    <location>
        <begin position="277"/>
        <end position="300"/>
    </location>
</feature>
<evidence type="ECO:0000256" key="5">
    <source>
        <dbReference type="ARBA" id="ARBA00022989"/>
    </source>
</evidence>
<keyword evidence="5 8" id="KW-1133">Transmembrane helix</keyword>
<dbReference type="CDD" id="cd06173">
    <property type="entry name" value="MFS_MefA_like"/>
    <property type="match status" value="1"/>
</dbReference>
<reference evidence="9 10" key="1">
    <citation type="submission" date="2022-06" db="EMBL/GenBank/DDBJ databases">
        <title>Genomic Encyclopedia of Type Strains, Phase I: the one thousand microbial genomes (KMG-I) project.</title>
        <authorList>
            <person name="Kyrpides N."/>
        </authorList>
    </citation>
    <scope>NUCLEOTIDE SEQUENCE [LARGE SCALE GENOMIC DNA]</scope>
    <source>
        <strain evidence="9 10">DSM 43889</strain>
    </source>
</reference>
<keyword evidence="4 8" id="KW-0812">Transmembrane</keyword>
<proteinExistence type="predicted"/>
<keyword evidence="6 8" id="KW-0472">Membrane</keyword>
<feature type="transmembrane region" description="Helical" evidence="8">
    <location>
        <begin position="125"/>
        <end position="142"/>
    </location>
</feature>
<evidence type="ECO:0000256" key="3">
    <source>
        <dbReference type="ARBA" id="ARBA00022475"/>
    </source>
</evidence>
<evidence type="ECO:0000256" key="6">
    <source>
        <dbReference type="ARBA" id="ARBA00023136"/>
    </source>
</evidence>